<dbReference type="InterPro" id="IPR000873">
    <property type="entry name" value="AMP-dep_synth/lig_dom"/>
</dbReference>
<evidence type="ECO:0000256" key="1">
    <source>
        <dbReference type="SAM" id="Phobius"/>
    </source>
</evidence>
<evidence type="ECO:0000313" key="4">
    <source>
        <dbReference type="Proteomes" id="UP000516437"/>
    </source>
</evidence>
<dbReference type="SUPFAM" id="SSF56801">
    <property type="entry name" value="Acetyl-CoA synthetase-like"/>
    <property type="match status" value="1"/>
</dbReference>
<evidence type="ECO:0000259" key="2">
    <source>
        <dbReference type="Pfam" id="PF00501"/>
    </source>
</evidence>
<dbReference type="InterPro" id="IPR042099">
    <property type="entry name" value="ANL_N_sf"/>
</dbReference>
<dbReference type="Pfam" id="PF00501">
    <property type="entry name" value="AMP-binding"/>
    <property type="match status" value="1"/>
</dbReference>
<keyword evidence="1" id="KW-0472">Membrane</keyword>
<dbReference type="PANTHER" id="PTHR44378:SF2">
    <property type="entry name" value="ACYL-ACTIVATING ENZYME 17, PEROXISOMAL-RELATED"/>
    <property type="match status" value="1"/>
</dbReference>
<reference evidence="3 4" key="1">
    <citation type="journal article" date="2019" name="Plant Biotechnol. J.">
        <title>The red bayberry genome and genetic basis of sex determination.</title>
        <authorList>
            <person name="Jia H.M."/>
            <person name="Jia H.J."/>
            <person name="Cai Q.L."/>
            <person name="Wang Y."/>
            <person name="Zhao H.B."/>
            <person name="Yang W.F."/>
            <person name="Wang G.Y."/>
            <person name="Li Y.H."/>
            <person name="Zhan D.L."/>
            <person name="Shen Y.T."/>
            <person name="Niu Q.F."/>
            <person name="Chang L."/>
            <person name="Qiu J."/>
            <person name="Zhao L."/>
            <person name="Xie H.B."/>
            <person name="Fu W.Y."/>
            <person name="Jin J."/>
            <person name="Li X.W."/>
            <person name="Jiao Y."/>
            <person name="Zhou C.C."/>
            <person name="Tu T."/>
            <person name="Chai C.Y."/>
            <person name="Gao J.L."/>
            <person name="Fan L.J."/>
            <person name="van de Weg E."/>
            <person name="Wang J.Y."/>
            <person name="Gao Z.S."/>
        </authorList>
    </citation>
    <scope>NUCLEOTIDE SEQUENCE [LARGE SCALE GENOMIC DNA]</scope>
    <source>
        <tissue evidence="3">Leaves</tissue>
    </source>
</reference>
<keyword evidence="1" id="KW-1133">Transmembrane helix</keyword>
<gene>
    <name evidence="3" type="ORF">CJ030_MR5G009774</name>
</gene>
<keyword evidence="4" id="KW-1185">Reference proteome</keyword>
<evidence type="ECO:0000313" key="3">
    <source>
        <dbReference type="EMBL" id="KAB1212732.1"/>
    </source>
</evidence>
<dbReference type="AlphaFoldDB" id="A0A6A1VIJ7"/>
<proteinExistence type="predicted"/>
<sequence>MACYKGLDHITRSDIEALGIAPGLAERLHERLTEIIIDHGPGTPDTWLSVSKRLLSPDLPFSFHQMMYYGCYRDYGPDPPAWIPDPKIATLTNVGQLLERRGKEFLGSKYRDPISSFSDVQEFSVLNPEVVYWKAVLDEMSISFSVPPQCILRESPHVESHSPYPSGHWLPGAIFNTAKNCLSLNRKRSLDDVVVIWRDEGDENLPVCRMTLRELRADVWLAAHAISTLGLEEGSAIAIDMPMTVNSVIIYLAIILAGYVVVSIADSFAPHEISTRLKISKARAIFTQDLIIRGGKRIPLYRSSSDYPCHMVNYELVLFYSYDNLPHSVFFKSCSRIVEAQSPMAIVIPVRGSSFSMKLRDDDISWDDFLGRVKDLKEYEFAAVEQPVEAFINILFSSGTTASCLSLIASDTWHESTVPFALMKVKVQNMIQDQLSVLFIPRGTRDYEYNNTEVQ</sequence>
<dbReference type="Gene3D" id="3.40.50.12780">
    <property type="entry name" value="N-terminal domain of ligase-like"/>
    <property type="match status" value="1"/>
</dbReference>
<dbReference type="PANTHER" id="PTHR44378">
    <property type="entry name" value="ACYL-ACTIVATING ENZYME 17, PEROXISOMAL-RELATED"/>
    <property type="match status" value="1"/>
</dbReference>
<protein>
    <submittedName>
        <fullName evidence="3">Putative acyl-activating enzyme 17, peroxisomal</fullName>
    </submittedName>
</protein>
<feature type="transmembrane region" description="Helical" evidence="1">
    <location>
        <begin position="248"/>
        <end position="269"/>
    </location>
</feature>
<comment type="caution">
    <text evidence="3">The sequence shown here is derived from an EMBL/GenBank/DDBJ whole genome shotgun (WGS) entry which is preliminary data.</text>
</comment>
<dbReference type="EMBL" id="RXIC02000023">
    <property type="protein sequence ID" value="KAB1212732.1"/>
    <property type="molecule type" value="Genomic_DNA"/>
</dbReference>
<name>A0A6A1VIJ7_9ROSI</name>
<dbReference type="Proteomes" id="UP000516437">
    <property type="component" value="Chromosome 5"/>
</dbReference>
<dbReference type="OrthoDB" id="952963at2759"/>
<feature type="domain" description="AMP-dependent synthetase/ligase" evidence="2">
    <location>
        <begin position="207"/>
        <end position="402"/>
    </location>
</feature>
<keyword evidence="1" id="KW-0812">Transmembrane</keyword>
<accession>A0A6A1VIJ7</accession>
<organism evidence="3 4">
    <name type="scientific">Morella rubra</name>
    <name type="common">Chinese bayberry</name>
    <dbReference type="NCBI Taxonomy" id="262757"/>
    <lineage>
        <taxon>Eukaryota</taxon>
        <taxon>Viridiplantae</taxon>
        <taxon>Streptophyta</taxon>
        <taxon>Embryophyta</taxon>
        <taxon>Tracheophyta</taxon>
        <taxon>Spermatophyta</taxon>
        <taxon>Magnoliopsida</taxon>
        <taxon>eudicotyledons</taxon>
        <taxon>Gunneridae</taxon>
        <taxon>Pentapetalae</taxon>
        <taxon>rosids</taxon>
        <taxon>fabids</taxon>
        <taxon>Fagales</taxon>
        <taxon>Myricaceae</taxon>
        <taxon>Morella</taxon>
    </lineage>
</organism>